<accession>A0A6C0JBR7</accession>
<dbReference type="Pfam" id="PF04577">
    <property type="entry name" value="Glyco_transf_61"/>
    <property type="match status" value="1"/>
</dbReference>
<proteinExistence type="predicted"/>
<sequence length="400" mass="47566">MENTEDNSNLKKIDKKCHIYYNHIKCEKNLNTYISSITHDNGTMYLKSTLENKKNLSWKEKNNRYNKISNEMKENEFANLNILESHGNSIMKAPVFVRNIASINEIVFYYPYPTWPFGHYIIYGYQYFYYYTYLKKKYPNIKIIMNDPLQNFMSYGTSNNKYWFFLKKTLDLDNIIYTNKQTLFINSGTTFCVYSQMENVCRLTDDCIKFYNYIGEKSLLKNKIDINLKLYPKKLLFLRKSTNISSNSRRLLKNREQVVELCKKYNYIDIDQTTYSMEEVVYLMNNATHLITETGGSLVHLLYTKHIKTITLNWDYSPCHLLPNFYKNSNKYFKLVPPCSSLSLERILKNKNAKVVYNIQDKKLIDILEGKQNFLNMVAIPEKCVFLNFEDLEKAIIEFE</sequence>
<evidence type="ECO:0000259" key="1">
    <source>
        <dbReference type="Pfam" id="PF04577"/>
    </source>
</evidence>
<dbReference type="InterPro" id="IPR049625">
    <property type="entry name" value="Glyco_transf_61_cat"/>
</dbReference>
<feature type="domain" description="Glycosyltransferase 61 catalytic" evidence="1">
    <location>
        <begin position="206"/>
        <end position="305"/>
    </location>
</feature>
<name>A0A6C0JBR7_9ZZZZ</name>
<evidence type="ECO:0000313" key="2">
    <source>
        <dbReference type="EMBL" id="QHU02126.1"/>
    </source>
</evidence>
<protein>
    <recommendedName>
        <fullName evidence="1">Glycosyltransferase 61 catalytic domain-containing protein</fullName>
    </recommendedName>
</protein>
<reference evidence="2" key="1">
    <citation type="journal article" date="2020" name="Nature">
        <title>Giant virus diversity and host interactions through global metagenomics.</title>
        <authorList>
            <person name="Schulz F."/>
            <person name="Roux S."/>
            <person name="Paez-Espino D."/>
            <person name="Jungbluth S."/>
            <person name="Walsh D.A."/>
            <person name="Denef V.J."/>
            <person name="McMahon K.D."/>
            <person name="Konstantinidis K.T."/>
            <person name="Eloe-Fadrosh E.A."/>
            <person name="Kyrpides N.C."/>
            <person name="Woyke T."/>
        </authorList>
    </citation>
    <scope>NUCLEOTIDE SEQUENCE</scope>
    <source>
        <strain evidence="2">GVMAG-M-3300025880-75</strain>
    </source>
</reference>
<dbReference type="EMBL" id="MN740355">
    <property type="protein sequence ID" value="QHU02126.1"/>
    <property type="molecule type" value="Genomic_DNA"/>
</dbReference>
<organism evidence="2">
    <name type="scientific">viral metagenome</name>
    <dbReference type="NCBI Taxonomy" id="1070528"/>
    <lineage>
        <taxon>unclassified sequences</taxon>
        <taxon>metagenomes</taxon>
        <taxon>organismal metagenomes</taxon>
    </lineage>
</organism>
<dbReference type="GO" id="GO:0016757">
    <property type="term" value="F:glycosyltransferase activity"/>
    <property type="evidence" value="ECO:0007669"/>
    <property type="project" value="InterPro"/>
</dbReference>
<dbReference type="AlphaFoldDB" id="A0A6C0JBR7"/>